<evidence type="ECO:0000313" key="2">
    <source>
        <dbReference type="EMBL" id="ADE77142.1"/>
    </source>
</evidence>
<feature type="chain" id="PRO_5003069147" evidence="1">
    <location>
        <begin position="17"/>
        <end position="76"/>
    </location>
</feature>
<sequence>MLFKFIFCLCFKVCLHTSMTDFAMNTGYREGSNAFNALIHLGNAFWLKDDAIGHYDDDLLRKISGRSVRDDETAAI</sequence>
<protein>
    <submittedName>
        <fullName evidence="2">Uncharacterized protein</fullName>
    </submittedName>
</protein>
<keyword evidence="1" id="KW-0732">Signal</keyword>
<feature type="signal peptide" evidence="1">
    <location>
        <begin position="1"/>
        <end position="16"/>
    </location>
</feature>
<dbReference type="AlphaFoldDB" id="D5AC73"/>
<organism evidence="2">
    <name type="scientific">Picea sitchensis</name>
    <name type="common">Sitka spruce</name>
    <name type="synonym">Pinus sitchensis</name>
    <dbReference type="NCBI Taxonomy" id="3332"/>
    <lineage>
        <taxon>Eukaryota</taxon>
        <taxon>Viridiplantae</taxon>
        <taxon>Streptophyta</taxon>
        <taxon>Embryophyta</taxon>
        <taxon>Tracheophyta</taxon>
        <taxon>Spermatophyta</taxon>
        <taxon>Pinopsida</taxon>
        <taxon>Pinidae</taxon>
        <taxon>Conifers I</taxon>
        <taxon>Pinales</taxon>
        <taxon>Pinaceae</taxon>
        <taxon>Picea</taxon>
    </lineage>
</organism>
<evidence type="ECO:0000256" key="1">
    <source>
        <dbReference type="SAM" id="SignalP"/>
    </source>
</evidence>
<reference evidence="2" key="1">
    <citation type="submission" date="2010-04" db="EMBL/GenBank/DDBJ databases">
        <authorList>
            <person name="Reid K.E."/>
            <person name="Liao N."/>
            <person name="Chan S."/>
            <person name="Docking R."/>
            <person name="Taylor G."/>
            <person name="Moore R."/>
            <person name="Mayo M."/>
            <person name="Munro S."/>
            <person name="King J."/>
            <person name="Yanchuk A."/>
            <person name="Holt R."/>
            <person name="Jones S."/>
            <person name="Marra M."/>
            <person name="Ritland C.E."/>
            <person name="Ritland K."/>
            <person name="Bohlmann J."/>
        </authorList>
    </citation>
    <scope>NUCLEOTIDE SEQUENCE</scope>
    <source>
        <tissue evidence="2">Bud</tissue>
    </source>
</reference>
<dbReference type="EMBL" id="BT123846">
    <property type="protein sequence ID" value="ADE77142.1"/>
    <property type="molecule type" value="mRNA"/>
</dbReference>
<accession>D5AC73</accession>
<proteinExistence type="evidence at transcript level"/>
<name>D5AC73_PICSI</name>